<dbReference type="SUPFAM" id="SSF54534">
    <property type="entry name" value="FKBP-like"/>
    <property type="match status" value="1"/>
</dbReference>
<dbReference type="InterPro" id="IPR050245">
    <property type="entry name" value="PrsA_foldase"/>
</dbReference>
<dbReference type="PANTHER" id="PTHR47245:SF2">
    <property type="entry name" value="PEPTIDYL-PROLYL CIS-TRANS ISOMERASE HP_0175-RELATED"/>
    <property type="match status" value="1"/>
</dbReference>
<dbReference type="Gene3D" id="3.10.50.40">
    <property type="match status" value="1"/>
</dbReference>
<dbReference type="PANTHER" id="PTHR47245">
    <property type="entry name" value="PEPTIDYLPROLYL ISOMERASE"/>
    <property type="match status" value="1"/>
</dbReference>
<evidence type="ECO:0000313" key="2">
    <source>
        <dbReference type="EMBL" id="SVB84612.1"/>
    </source>
</evidence>
<dbReference type="InterPro" id="IPR000297">
    <property type="entry name" value="PPIase_PpiC"/>
</dbReference>
<dbReference type="AlphaFoldDB" id="A0A382HBS1"/>
<evidence type="ECO:0000259" key="1">
    <source>
        <dbReference type="PROSITE" id="PS50198"/>
    </source>
</evidence>
<reference evidence="2" key="1">
    <citation type="submission" date="2018-05" db="EMBL/GenBank/DDBJ databases">
        <authorList>
            <person name="Lanie J.A."/>
            <person name="Ng W.-L."/>
            <person name="Kazmierczak K.M."/>
            <person name="Andrzejewski T.M."/>
            <person name="Davidsen T.M."/>
            <person name="Wayne K.J."/>
            <person name="Tettelin H."/>
            <person name="Glass J.I."/>
            <person name="Rusch D."/>
            <person name="Podicherti R."/>
            <person name="Tsui H.-C.T."/>
            <person name="Winkler M.E."/>
        </authorList>
    </citation>
    <scope>NUCLEOTIDE SEQUENCE</scope>
</reference>
<proteinExistence type="predicted"/>
<organism evidence="2">
    <name type="scientific">marine metagenome</name>
    <dbReference type="NCBI Taxonomy" id="408172"/>
    <lineage>
        <taxon>unclassified sequences</taxon>
        <taxon>metagenomes</taxon>
        <taxon>ecological metagenomes</taxon>
    </lineage>
</organism>
<dbReference type="InterPro" id="IPR046357">
    <property type="entry name" value="PPIase_dom_sf"/>
</dbReference>
<feature type="domain" description="PpiC" evidence="1">
    <location>
        <begin position="115"/>
        <end position="221"/>
    </location>
</feature>
<gene>
    <name evidence="2" type="ORF">METZ01_LOCUS237466</name>
</gene>
<protein>
    <recommendedName>
        <fullName evidence="1">PpiC domain-containing protein</fullName>
    </recommendedName>
</protein>
<dbReference type="Pfam" id="PF13616">
    <property type="entry name" value="Rotamase_3"/>
    <property type="match status" value="1"/>
</dbReference>
<dbReference type="GO" id="GO:0003755">
    <property type="term" value="F:peptidyl-prolyl cis-trans isomerase activity"/>
    <property type="evidence" value="ECO:0007669"/>
    <property type="project" value="InterPro"/>
</dbReference>
<name>A0A382HBS1_9ZZZZ</name>
<sequence>MRLLVYFFSFLFSADGIVLEIDDQAYSIHDFFSRYPKKQWERTDSLQKEKMLNDFIDRELCVLEAKRLGLHNDPVTSIKIYNRSLQVLVNESYEYFVARPLLPEENLDLARENAKRELFINHILIGHSESYLGLPPKRTIDEALVLSQQIKQDYAGGENFAVLAEKYSDDPGVKENSGEVGWVSWGTTVAAFQSVAFSLNVGLLSSPVQTNFGYHLILVSDARPSDYHYMSSDEYESLVLNITKNSIRDKLRPAALEYDEKMIDTHGIVFNLDAINDIVLLYVRQ</sequence>
<dbReference type="EMBL" id="UINC01060273">
    <property type="protein sequence ID" value="SVB84612.1"/>
    <property type="molecule type" value="Genomic_DNA"/>
</dbReference>
<accession>A0A382HBS1</accession>
<feature type="non-terminal residue" evidence="2">
    <location>
        <position position="285"/>
    </location>
</feature>
<dbReference type="PROSITE" id="PS50198">
    <property type="entry name" value="PPIC_PPIASE_2"/>
    <property type="match status" value="1"/>
</dbReference>